<dbReference type="PROSITE" id="PS50889">
    <property type="entry name" value="S4"/>
    <property type="match status" value="1"/>
</dbReference>
<evidence type="ECO:0000256" key="5">
    <source>
        <dbReference type="ARBA" id="ARBA00023274"/>
    </source>
</evidence>
<dbReference type="SMART" id="SM01390">
    <property type="entry name" value="Ribosomal_S4"/>
    <property type="match status" value="1"/>
</dbReference>
<dbReference type="GO" id="GO:0019843">
    <property type="term" value="F:rRNA binding"/>
    <property type="evidence" value="ECO:0007669"/>
    <property type="project" value="UniProtKB-UniRule"/>
</dbReference>
<dbReference type="GO" id="GO:0015935">
    <property type="term" value="C:small ribosomal subunit"/>
    <property type="evidence" value="ECO:0007669"/>
    <property type="project" value="InterPro"/>
</dbReference>
<dbReference type="InterPro" id="IPR002942">
    <property type="entry name" value="S4_RNA-bd"/>
</dbReference>
<dbReference type="NCBIfam" id="TIGR01018">
    <property type="entry name" value="uS4_arch"/>
    <property type="match status" value="1"/>
</dbReference>
<keyword evidence="2 6" id="KW-0699">rRNA-binding</keyword>
<comment type="similarity">
    <text evidence="1 6">Belongs to the universal ribosomal protein uS4 family.</text>
</comment>
<dbReference type="InterPro" id="IPR005710">
    <property type="entry name" value="Ribosomal_uS4_euk/arc"/>
</dbReference>
<dbReference type="PANTHER" id="PTHR11831:SF5">
    <property type="entry name" value="40S RIBOSOMAL PROTEIN S9"/>
    <property type="match status" value="1"/>
</dbReference>
<comment type="function">
    <text evidence="6">One of the primary rRNA binding proteins, it binds directly to 16S rRNA where it nucleates assembly of the body of the 30S subunit.</text>
</comment>
<dbReference type="InterPro" id="IPR018079">
    <property type="entry name" value="Ribosomal_uS4_CS"/>
</dbReference>
<organism evidence="9 10">
    <name type="scientific">Thermocladium modestius</name>
    <dbReference type="NCBI Taxonomy" id="62609"/>
    <lineage>
        <taxon>Archaea</taxon>
        <taxon>Thermoproteota</taxon>
        <taxon>Thermoprotei</taxon>
        <taxon>Thermoproteales</taxon>
        <taxon>Thermoproteaceae</taxon>
        <taxon>Thermocladium</taxon>
    </lineage>
</organism>
<accession>A0A830GV26</accession>
<keyword evidence="3 6" id="KW-0694">RNA-binding</keyword>
<protein>
    <recommendedName>
        <fullName evidence="6">Small ribosomal subunit protein uS4</fullName>
    </recommendedName>
</protein>
<dbReference type="InterPro" id="IPR022801">
    <property type="entry name" value="Ribosomal_uS4"/>
</dbReference>
<dbReference type="InterPro" id="IPR001912">
    <property type="entry name" value="Ribosomal_uS4_N"/>
</dbReference>
<evidence type="ECO:0000259" key="7">
    <source>
        <dbReference type="SMART" id="SM00363"/>
    </source>
</evidence>
<dbReference type="InterPro" id="IPR022802">
    <property type="entry name" value="Ribosomal_uS4_arc"/>
</dbReference>
<reference evidence="9" key="1">
    <citation type="journal article" date="2014" name="Int. J. Syst. Evol. Microbiol.">
        <title>Complete genome sequence of Corynebacterium casei LMG S-19264T (=DSM 44701T), isolated from a smear-ripened cheese.</title>
        <authorList>
            <consortium name="US DOE Joint Genome Institute (JGI-PGF)"/>
            <person name="Walter F."/>
            <person name="Albersmeier A."/>
            <person name="Kalinowski J."/>
            <person name="Ruckert C."/>
        </authorList>
    </citation>
    <scope>NUCLEOTIDE SEQUENCE</scope>
    <source>
        <strain evidence="9">JCM 10088</strain>
    </source>
</reference>
<dbReference type="Proteomes" id="UP000610960">
    <property type="component" value="Unassembled WGS sequence"/>
</dbReference>
<dbReference type="PANTHER" id="PTHR11831">
    <property type="entry name" value="30S 40S RIBOSOMAL PROTEIN"/>
    <property type="match status" value="1"/>
</dbReference>
<dbReference type="GO" id="GO:0003735">
    <property type="term" value="F:structural constituent of ribosome"/>
    <property type="evidence" value="ECO:0007669"/>
    <property type="project" value="InterPro"/>
</dbReference>
<dbReference type="NCBIfam" id="NF003139">
    <property type="entry name" value="PRK04051.1"/>
    <property type="match status" value="1"/>
</dbReference>
<evidence type="ECO:0000259" key="8">
    <source>
        <dbReference type="SMART" id="SM01390"/>
    </source>
</evidence>
<dbReference type="SUPFAM" id="SSF55174">
    <property type="entry name" value="Alpha-L RNA-binding motif"/>
    <property type="match status" value="1"/>
</dbReference>
<evidence type="ECO:0000313" key="10">
    <source>
        <dbReference type="Proteomes" id="UP000610960"/>
    </source>
</evidence>
<dbReference type="EMBL" id="BMNL01000002">
    <property type="protein sequence ID" value="GGP20116.1"/>
    <property type="molecule type" value="Genomic_DNA"/>
</dbReference>
<dbReference type="PROSITE" id="PS00632">
    <property type="entry name" value="RIBOSOMAL_S4"/>
    <property type="match status" value="1"/>
</dbReference>
<name>A0A830GV26_9CREN</name>
<dbReference type="HAMAP" id="MF_01306_A">
    <property type="entry name" value="Ribosomal_uS4_A"/>
    <property type="match status" value="1"/>
</dbReference>
<comment type="subunit">
    <text evidence="6">Part of the 30S ribosomal subunit. Contacts protein S5. The interaction surface between S4 and S5 is involved in control of translational fidelity.</text>
</comment>
<keyword evidence="5 6" id="KW-0687">Ribonucleoprotein</keyword>
<dbReference type="GO" id="GO:0006412">
    <property type="term" value="P:translation"/>
    <property type="evidence" value="ECO:0007669"/>
    <property type="project" value="UniProtKB-UniRule"/>
</dbReference>
<dbReference type="OrthoDB" id="10429at2157"/>
<keyword evidence="10" id="KW-1185">Reference proteome</keyword>
<proteinExistence type="inferred from homology"/>
<evidence type="ECO:0000256" key="2">
    <source>
        <dbReference type="ARBA" id="ARBA00022730"/>
    </source>
</evidence>
<dbReference type="Pfam" id="PF01479">
    <property type="entry name" value="S4"/>
    <property type="match status" value="1"/>
</dbReference>
<dbReference type="RefSeq" id="WP_188596063.1">
    <property type="nucleotide sequence ID" value="NZ_BMNL01000002.1"/>
</dbReference>
<evidence type="ECO:0000256" key="4">
    <source>
        <dbReference type="ARBA" id="ARBA00022980"/>
    </source>
</evidence>
<dbReference type="AlphaFoldDB" id="A0A830GV26"/>
<dbReference type="CDD" id="cd00165">
    <property type="entry name" value="S4"/>
    <property type="match status" value="1"/>
</dbReference>
<dbReference type="InterPro" id="IPR036986">
    <property type="entry name" value="S4_RNA-bd_sf"/>
</dbReference>
<evidence type="ECO:0000256" key="3">
    <source>
        <dbReference type="ARBA" id="ARBA00022884"/>
    </source>
</evidence>
<keyword evidence="4 6" id="KW-0689">Ribosomal protein</keyword>
<comment type="caution">
    <text evidence="9">The sequence shown here is derived from an EMBL/GenBank/DDBJ whole genome shotgun (WGS) entry which is preliminary data.</text>
</comment>
<reference evidence="9" key="2">
    <citation type="submission" date="2020-09" db="EMBL/GenBank/DDBJ databases">
        <authorList>
            <person name="Sun Q."/>
            <person name="Ohkuma M."/>
        </authorList>
    </citation>
    <scope>NUCLEOTIDE SEQUENCE</scope>
    <source>
        <strain evidence="9">JCM 10088</strain>
    </source>
</reference>
<feature type="domain" description="RNA-binding S4" evidence="7">
    <location>
        <begin position="106"/>
        <end position="167"/>
    </location>
</feature>
<dbReference type="SMART" id="SM00363">
    <property type="entry name" value="S4"/>
    <property type="match status" value="1"/>
</dbReference>
<dbReference type="GO" id="GO:0042274">
    <property type="term" value="P:ribosomal small subunit biogenesis"/>
    <property type="evidence" value="ECO:0007669"/>
    <property type="project" value="TreeGrafter"/>
</dbReference>
<comment type="function">
    <text evidence="6">With S5 and S12 plays an important role in translational accuracy.</text>
</comment>
<gene>
    <name evidence="6" type="primary">rps4</name>
    <name evidence="9" type="ORF">GCM10007981_06890</name>
</gene>
<evidence type="ECO:0000256" key="6">
    <source>
        <dbReference type="HAMAP-Rule" id="MF_01306"/>
    </source>
</evidence>
<sequence length="176" mass="20236">MGDPKKSRKKYIYGKPRRAWNEDLLREELQLLGEYGLRNKRELWLARALLRRTKERARALLSAPLEEREEAENQFKERLYRQGLINDTSVPLDNVLSLDIRAVLERRLQTLVVRRGLAKSMYQARQMIVHGHVAVAGRRVTSPGFLVSRELEDQISYAPTSPYANAPPATQGEGAR</sequence>
<evidence type="ECO:0000313" key="9">
    <source>
        <dbReference type="EMBL" id="GGP20116.1"/>
    </source>
</evidence>
<dbReference type="Gene3D" id="3.10.290.10">
    <property type="entry name" value="RNA-binding S4 domain"/>
    <property type="match status" value="1"/>
</dbReference>
<feature type="domain" description="Small ribosomal subunit protein uS4 N-terminal" evidence="8">
    <location>
        <begin position="5"/>
        <end position="105"/>
    </location>
</feature>
<evidence type="ECO:0000256" key="1">
    <source>
        <dbReference type="ARBA" id="ARBA00007465"/>
    </source>
</evidence>